<dbReference type="GeneID" id="78343357"/>
<dbReference type="KEGG" id="acou:A5CBH24_26480"/>
<accession>A0A3D3YMZ9</accession>
<dbReference type="InterPro" id="IPR027783">
    <property type="entry name" value="Bacterial_PH-related"/>
</dbReference>
<name>A0A3D3YMZ9_9BACT</name>
<keyword evidence="3" id="KW-1185">Reference proteome</keyword>
<dbReference type="RefSeq" id="WP_019129292.1">
    <property type="nucleotide sequence ID" value="NZ_AP019735.1"/>
</dbReference>
<dbReference type="OrthoDB" id="1004128at2"/>
<accession>A0A4Y1WX68</accession>
<protein>
    <recommendedName>
        <fullName evidence="1">Bacterial Pleckstrin homology domain-containing protein</fullName>
    </recommendedName>
</protein>
<dbReference type="EMBL" id="AP019735">
    <property type="protein sequence ID" value="BBL05335.1"/>
    <property type="molecule type" value="Genomic_DNA"/>
</dbReference>
<evidence type="ECO:0000313" key="2">
    <source>
        <dbReference type="EMBL" id="BBL05335.1"/>
    </source>
</evidence>
<evidence type="ECO:0000259" key="1">
    <source>
        <dbReference type="Pfam" id="PF10882"/>
    </source>
</evidence>
<proteinExistence type="predicted"/>
<dbReference type="Pfam" id="PF10882">
    <property type="entry name" value="bPH_5"/>
    <property type="match status" value="1"/>
</dbReference>
<feature type="domain" description="Bacterial Pleckstrin homology" evidence="1">
    <location>
        <begin position="62"/>
        <end position="161"/>
    </location>
</feature>
<organism evidence="2 3">
    <name type="scientific">Alistipes communis</name>
    <dbReference type="NCBI Taxonomy" id="2585118"/>
    <lineage>
        <taxon>Bacteria</taxon>
        <taxon>Pseudomonadati</taxon>
        <taxon>Bacteroidota</taxon>
        <taxon>Bacteroidia</taxon>
        <taxon>Bacteroidales</taxon>
        <taxon>Rikenellaceae</taxon>
        <taxon>Alistipes</taxon>
    </lineage>
</organism>
<gene>
    <name evidence="2" type="ORF">A5CBH24_26480</name>
</gene>
<accession>A0A4Y1XNA9</accession>
<reference evidence="3" key="1">
    <citation type="submission" date="2019-06" db="EMBL/GenBank/DDBJ databases">
        <title>Alistipes onderdonkii subsp. vulgaris subsp. nov., Alistipes dispar sp. nov. and Alistipes communis sp. nov., isolated from human faeces, and creation of Alistipes onderdonkii subsp. onderdonkii subsp. nov.</title>
        <authorList>
            <person name="Sakamoto M."/>
            <person name="Ikeyama N."/>
            <person name="Ogata Y."/>
            <person name="Suda W."/>
            <person name="Iino T."/>
            <person name="Hattori M."/>
            <person name="Ohkuma M."/>
        </authorList>
    </citation>
    <scope>NUCLEOTIDE SEQUENCE [LARGE SCALE GENOMIC DNA]</scope>
    <source>
        <strain evidence="3">5CBH24</strain>
    </source>
</reference>
<dbReference type="AlphaFoldDB" id="A0A3D3YMZ9"/>
<evidence type="ECO:0000313" key="3">
    <source>
        <dbReference type="Proteomes" id="UP000318946"/>
    </source>
</evidence>
<sequence>MKRVFKYRFSRRTLYLSAFYILVLALIGLGLHSLYIGGYLSAWFVSLVVALFALMSLSIPRKIVVKKATVEILCLLDMTEIPRMEIASVQRVDPRQMRWVVPLFGGYGFFGYYGYYFDLKTFEKVVVYASEWKNLVEIVDIYEQRYYVSCTQADELVALLQSE</sequence>
<dbReference type="STRING" id="1118061.GCA_000311925_00070"/>
<dbReference type="Proteomes" id="UP000318946">
    <property type="component" value="Chromosome"/>
</dbReference>